<accession>A0ABR2UJQ4</accession>
<sequence length="125" mass="13707">MSGNRAVPVKTSPLPSNMKDQWDEAFAQLHAVVHNLSGDTAHSFIRRFATAAVRDECSRKQLGNAFHLTRQVGMGDIFVLARADAESAVDTRKRMMEIGKAETPKDGQSLDSGAEEPLANRPMLE</sequence>
<feature type="region of interest" description="Disordered" evidence="1">
    <location>
        <begin position="97"/>
        <end position="125"/>
    </location>
</feature>
<dbReference type="EMBL" id="JARVKF010000422">
    <property type="protein sequence ID" value="KAK9414747.1"/>
    <property type="molecule type" value="Genomic_DNA"/>
</dbReference>
<protein>
    <submittedName>
        <fullName evidence="2">Uncharacterized protein</fullName>
    </submittedName>
</protein>
<name>A0ABR2UJQ4_9PEZI</name>
<gene>
    <name evidence="2" type="ORF">SUNI508_10865</name>
</gene>
<proteinExistence type="predicted"/>
<evidence type="ECO:0000256" key="1">
    <source>
        <dbReference type="SAM" id="MobiDB-lite"/>
    </source>
</evidence>
<evidence type="ECO:0000313" key="2">
    <source>
        <dbReference type="EMBL" id="KAK9414747.1"/>
    </source>
</evidence>
<keyword evidence="3" id="KW-1185">Reference proteome</keyword>
<comment type="caution">
    <text evidence="2">The sequence shown here is derived from an EMBL/GenBank/DDBJ whole genome shotgun (WGS) entry which is preliminary data.</text>
</comment>
<organism evidence="2 3">
    <name type="scientific">Seiridium unicorne</name>
    <dbReference type="NCBI Taxonomy" id="138068"/>
    <lineage>
        <taxon>Eukaryota</taxon>
        <taxon>Fungi</taxon>
        <taxon>Dikarya</taxon>
        <taxon>Ascomycota</taxon>
        <taxon>Pezizomycotina</taxon>
        <taxon>Sordariomycetes</taxon>
        <taxon>Xylariomycetidae</taxon>
        <taxon>Amphisphaeriales</taxon>
        <taxon>Sporocadaceae</taxon>
        <taxon>Seiridium</taxon>
    </lineage>
</organism>
<dbReference type="Proteomes" id="UP001408356">
    <property type="component" value="Unassembled WGS sequence"/>
</dbReference>
<reference evidence="2 3" key="1">
    <citation type="journal article" date="2024" name="J. Plant Pathol.">
        <title>Sequence and assembly of the genome of Seiridium unicorne, isolate CBS 538.82, causal agent of cypress canker disease.</title>
        <authorList>
            <person name="Scali E."/>
            <person name="Rocca G.D."/>
            <person name="Danti R."/>
            <person name="Garbelotto M."/>
            <person name="Barberini S."/>
            <person name="Baroncelli R."/>
            <person name="Emiliani G."/>
        </authorList>
    </citation>
    <scope>NUCLEOTIDE SEQUENCE [LARGE SCALE GENOMIC DNA]</scope>
    <source>
        <strain evidence="2 3">BM-138-508</strain>
    </source>
</reference>
<evidence type="ECO:0000313" key="3">
    <source>
        <dbReference type="Proteomes" id="UP001408356"/>
    </source>
</evidence>